<dbReference type="PANTHER" id="PTHR11627">
    <property type="entry name" value="FRUCTOSE-BISPHOSPHATE ALDOLASE"/>
    <property type="match status" value="1"/>
</dbReference>
<dbReference type="AlphaFoldDB" id="A0A6A6M1K0"/>
<sequence>MRSLATCYSEHAIKISDSYCSSGPSNQAYLSLYQTPSIPNAVSCLYKVKLLSQKSLLITLTWCNKLLSQGLSINISDSISSPSKINDNFHHLQRSKGSKTFHSCNSKIEVFWDISAAYYDTGPEPISGFYVVVLVDSELCLLLGDRDEETPSLQALKTKSPQSKSSMVSRSEHFSGNSIYSTKAQFCDSGIAHDILIKCSGEEDGLKNPVLSVCIDNKMIFQVKRLKWNFRGNQIIFLDGLLVDVMWDLHDWFFKETSGYAVFMFRTRSGLDSRLWLEEKNLGQKGQDRAEFSLLICAYELIANAAYIGTPGKGILAADESTGTIGKRLASINVENVEDNRRALRELLFTTPGGLQYQRRVVSSLVLRSTRVLLSLLVPMVRLQPRVLMALASVARNIMKLAHVLPNGVRAKIGPNEPSQLAINENANGLARYAIICQENGLVPIVEPEILVDGPHDINKCAEVTEQSKKVAPEVIAEYTVRALQRTVPAAVPAIVFLSGGQSEEEATLNLNAMNRLKTKKPWSLSFSFGRALQQSTLKAWAGKEENVKKAQDAFLVRCKANSEATLGTYKGDATLGEGAAESLHVKDYKY</sequence>
<evidence type="ECO:0000256" key="4">
    <source>
        <dbReference type="ARBA" id="ARBA00013068"/>
    </source>
</evidence>
<evidence type="ECO:0000256" key="6">
    <source>
        <dbReference type="ARBA" id="ARBA00023239"/>
    </source>
</evidence>
<evidence type="ECO:0000313" key="8">
    <source>
        <dbReference type="Proteomes" id="UP000467840"/>
    </source>
</evidence>
<protein>
    <recommendedName>
        <fullName evidence="4">fructose-bisphosphate aldolase</fullName>
        <ecNumber evidence="4">4.1.2.13</ecNumber>
    </recommendedName>
</protein>
<evidence type="ECO:0000256" key="2">
    <source>
        <dbReference type="ARBA" id="ARBA00004714"/>
    </source>
</evidence>
<reference evidence="7 8" key="1">
    <citation type="journal article" date="2020" name="Mol. Plant">
        <title>The Chromosome-Based Rubber Tree Genome Provides New Insights into Spurge Genome Evolution and Rubber Biosynthesis.</title>
        <authorList>
            <person name="Liu J."/>
            <person name="Shi C."/>
            <person name="Shi C.C."/>
            <person name="Li W."/>
            <person name="Zhang Q.J."/>
            <person name="Zhang Y."/>
            <person name="Li K."/>
            <person name="Lu H.F."/>
            <person name="Shi C."/>
            <person name="Zhu S.T."/>
            <person name="Xiao Z.Y."/>
            <person name="Nan H."/>
            <person name="Yue Y."/>
            <person name="Zhu X.G."/>
            <person name="Wu Y."/>
            <person name="Hong X.N."/>
            <person name="Fan G.Y."/>
            <person name="Tong Y."/>
            <person name="Zhang D."/>
            <person name="Mao C.L."/>
            <person name="Liu Y.L."/>
            <person name="Hao S.J."/>
            <person name="Liu W.Q."/>
            <person name="Lv M.Q."/>
            <person name="Zhang H.B."/>
            <person name="Liu Y."/>
            <person name="Hu-Tang G.R."/>
            <person name="Wang J.P."/>
            <person name="Wang J.H."/>
            <person name="Sun Y.H."/>
            <person name="Ni S.B."/>
            <person name="Chen W.B."/>
            <person name="Zhang X.C."/>
            <person name="Jiao Y.N."/>
            <person name="Eichler E.E."/>
            <person name="Li G.H."/>
            <person name="Liu X."/>
            <person name="Gao L.Z."/>
        </authorList>
    </citation>
    <scope>NUCLEOTIDE SEQUENCE [LARGE SCALE GENOMIC DNA]</scope>
    <source>
        <strain evidence="8">cv. GT1</strain>
        <tissue evidence="7">Leaf</tissue>
    </source>
</reference>
<dbReference type="Pfam" id="PF05910">
    <property type="entry name" value="DUF868"/>
    <property type="match status" value="1"/>
</dbReference>
<dbReference type="UniPathway" id="UPA00109">
    <property type="reaction ID" value="UER00183"/>
</dbReference>
<evidence type="ECO:0000256" key="5">
    <source>
        <dbReference type="ARBA" id="ARBA00023152"/>
    </source>
</evidence>
<comment type="caution">
    <text evidence="7">The sequence shown here is derived from an EMBL/GenBank/DDBJ whole genome shotgun (WGS) entry which is preliminary data.</text>
</comment>
<accession>A0A6A6M1K0</accession>
<dbReference type="Pfam" id="PF00274">
    <property type="entry name" value="Glycolytic"/>
    <property type="match status" value="2"/>
</dbReference>
<evidence type="ECO:0000256" key="1">
    <source>
        <dbReference type="ARBA" id="ARBA00000441"/>
    </source>
</evidence>
<keyword evidence="5" id="KW-0324">Glycolysis</keyword>
<dbReference type="GO" id="GO:0004332">
    <property type="term" value="F:fructose-bisphosphate aldolase activity"/>
    <property type="evidence" value="ECO:0007669"/>
    <property type="project" value="UniProtKB-EC"/>
</dbReference>
<evidence type="ECO:0000256" key="3">
    <source>
        <dbReference type="ARBA" id="ARBA00010387"/>
    </source>
</evidence>
<dbReference type="EC" id="4.1.2.13" evidence="4"/>
<proteinExistence type="inferred from homology"/>
<dbReference type="EMBL" id="JAAGAX010000008">
    <property type="protein sequence ID" value="KAF2307581.1"/>
    <property type="molecule type" value="Genomic_DNA"/>
</dbReference>
<evidence type="ECO:0000313" key="7">
    <source>
        <dbReference type="EMBL" id="KAF2307581.1"/>
    </source>
</evidence>
<keyword evidence="6" id="KW-0456">Lyase</keyword>
<dbReference type="Gene3D" id="3.20.20.70">
    <property type="entry name" value="Aldolase class I"/>
    <property type="match status" value="3"/>
</dbReference>
<comment type="pathway">
    <text evidence="2">Carbohydrate degradation; glycolysis; D-glyceraldehyde 3-phosphate and glycerone phosphate from D-glucose: step 4/4.</text>
</comment>
<gene>
    <name evidence="7" type="ORF">GH714_029901</name>
</gene>
<comment type="catalytic activity">
    <reaction evidence="1">
        <text>beta-D-fructose 1,6-bisphosphate = D-glyceraldehyde 3-phosphate + dihydroxyacetone phosphate</text>
        <dbReference type="Rhea" id="RHEA:14729"/>
        <dbReference type="ChEBI" id="CHEBI:32966"/>
        <dbReference type="ChEBI" id="CHEBI:57642"/>
        <dbReference type="ChEBI" id="CHEBI:59776"/>
        <dbReference type="EC" id="4.1.2.13"/>
    </reaction>
</comment>
<dbReference type="InterPro" id="IPR000741">
    <property type="entry name" value="FBA_I"/>
</dbReference>
<dbReference type="InterPro" id="IPR013785">
    <property type="entry name" value="Aldolase_TIM"/>
</dbReference>
<dbReference type="InterPro" id="IPR008586">
    <property type="entry name" value="DUF868_pln"/>
</dbReference>
<organism evidence="7 8">
    <name type="scientific">Hevea brasiliensis</name>
    <name type="common">Para rubber tree</name>
    <name type="synonym">Siphonia brasiliensis</name>
    <dbReference type="NCBI Taxonomy" id="3981"/>
    <lineage>
        <taxon>Eukaryota</taxon>
        <taxon>Viridiplantae</taxon>
        <taxon>Streptophyta</taxon>
        <taxon>Embryophyta</taxon>
        <taxon>Tracheophyta</taxon>
        <taxon>Spermatophyta</taxon>
        <taxon>Magnoliopsida</taxon>
        <taxon>eudicotyledons</taxon>
        <taxon>Gunneridae</taxon>
        <taxon>Pentapetalae</taxon>
        <taxon>rosids</taxon>
        <taxon>fabids</taxon>
        <taxon>Malpighiales</taxon>
        <taxon>Euphorbiaceae</taxon>
        <taxon>Crotonoideae</taxon>
        <taxon>Micrandreae</taxon>
        <taxon>Hevea</taxon>
    </lineage>
</organism>
<keyword evidence="8" id="KW-1185">Reference proteome</keyword>
<dbReference type="Proteomes" id="UP000467840">
    <property type="component" value="Chromosome 9"/>
</dbReference>
<dbReference type="GO" id="GO:0006096">
    <property type="term" value="P:glycolytic process"/>
    <property type="evidence" value="ECO:0007669"/>
    <property type="project" value="UniProtKB-UniPathway"/>
</dbReference>
<comment type="similarity">
    <text evidence="3">Belongs to the class I fructose-bisphosphate aldolase family.</text>
</comment>
<name>A0A6A6M1K0_HEVBR</name>
<dbReference type="SUPFAM" id="SSF51569">
    <property type="entry name" value="Aldolase"/>
    <property type="match status" value="1"/>
</dbReference>